<gene>
    <name evidence="3" type="ORF">HDF25_001597</name>
</gene>
<proteinExistence type="predicted"/>
<evidence type="ECO:0000256" key="2">
    <source>
        <dbReference type="SAM" id="Phobius"/>
    </source>
</evidence>
<dbReference type="RefSeq" id="WP_184624194.1">
    <property type="nucleotide sequence ID" value="NZ_JACHCC010000004.1"/>
</dbReference>
<evidence type="ECO:0000313" key="3">
    <source>
        <dbReference type="EMBL" id="MBB6499455.1"/>
    </source>
</evidence>
<accession>A0A7X0J1Z3</accession>
<dbReference type="EMBL" id="JACHCC010000004">
    <property type="protein sequence ID" value="MBB6499455.1"/>
    <property type="molecule type" value="Genomic_DNA"/>
</dbReference>
<sequence>MKSLSNISPFILLLVPVFMMMGLTLTNSSNHTGQRTEVNSKTTVNAPDASVKTNVSLSK</sequence>
<dbReference type="Proteomes" id="UP000521017">
    <property type="component" value="Unassembled WGS sequence"/>
</dbReference>
<evidence type="ECO:0000313" key="4">
    <source>
        <dbReference type="Proteomes" id="UP000521017"/>
    </source>
</evidence>
<dbReference type="AlphaFoldDB" id="A0A7X0J1Z3"/>
<keyword evidence="2" id="KW-1133">Transmembrane helix</keyword>
<keyword evidence="2" id="KW-0812">Transmembrane</keyword>
<name>A0A7X0J1Z3_9SPHI</name>
<keyword evidence="2" id="KW-0472">Membrane</keyword>
<evidence type="ECO:0000256" key="1">
    <source>
        <dbReference type="SAM" id="MobiDB-lite"/>
    </source>
</evidence>
<comment type="caution">
    <text evidence="3">The sequence shown here is derived from an EMBL/GenBank/DDBJ whole genome shotgun (WGS) entry which is preliminary data.</text>
</comment>
<feature type="transmembrane region" description="Helical" evidence="2">
    <location>
        <begin position="6"/>
        <end position="25"/>
    </location>
</feature>
<feature type="region of interest" description="Disordered" evidence="1">
    <location>
        <begin position="28"/>
        <end position="59"/>
    </location>
</feature>
<reference evidence="3 4" key="1">
    <citation type="submission" date="2020-08" db="EMBL/GenBank/DDBJ databases">
        <title>Genomic Encyclopedia of Type Strains, Phase IV (KMG-V): Genome sequencing to study the core and pangenomes of soil and plant-associated prokaryotes.</title>
        <authorList>
            <person name="Whitman W."/>
        </authorList>
    </citation>
    <scope>NUCLEOTIDE SEQUENCE [LARGE SCALE GENOMIC DNA]</scope>
    <source>
        <strain evidence="3 4">M2T3</strain>
    </source>
</reference>
<organism evidence="3 4">
    <name type="scientific">Pedobacter cryoconitis</name>
    <dbReference type="NCBI Taxonomy" id="188932"/>
    <lineage>
        <taxon>Bacteria</taxon>
        <taxon>Pseudomonadati</taxon>
        <taxon>Bacteroidota</taxon>
        <taxon>Sphingobacteriia</taxon>
        <taxon>Sphingobacteriales</taxon>
        <taxon>Sphingobacteriaceae</taxon>
        <taxon>Pedobacter</taxon>
    </lineage>
</organism>
<protein>
    <submittedName>
        <fullName evidence="3">Uncharacterized protein</fullName>
    </submittedName>
</protein>